<proteinExistence type="predicted"/>
<evidence type="ECO:0000313" key="2">
    <source>
        <dbReference type="EMBL" id="GGZ92768.1"/>
    </source>
</evidence>
<accession>A0A918VED4</accession>
<protein>
    <recommendedName>
        <fullName evidence="4">Lipocalin-like domain-containing protein</fullName>
    </recommendedName>
</protein>
<dbReference type="Proteomes" id="UP000636004">
    <property type="component" value="Unassembled WGS sequence"/>
</dbReference>
<keyword evidence="3" id="KW-1185">Reference proteome</keyword>
<dbReference type="EMBL" id="BMWZ01000010">
    <property type="protein sequence ID" value="GGZ92768.1"/>
    <property type="molecule type" value="Genomic_DNA"/>
</dbReference>
<reference evidence="2" key="1">
    <citation type="journal article" date="2014" name="Int. J. Syst. Evol. Microbiol.">
        <title>Complete genome sequence of Corynebacterium casei LMG S-19264T (=DSM 44701T), isolated from a smear-ripened cheese.</title>
        <authorList>
            <consortium name="US DOE Joint Genome Institute (JGI-PGF)"/>
            <person name="Walter F."/>
            <person name="Albersmeier A."/>
            <person name="Kalinowski J."/>
            <person name="Ruckert C."/>
        </authorList>
    </citation>
    <scope>NUCLEOTIDE SEQUENCE</scope>
    <source>
        <strain evidence="2">KCTC 12710</strain>
    </source>
</reference>
<dbReference type="Gene3D" id="2.40.128.490">
    <property type="entry name" value="Uncharacterised protein PF14869, DUF4488"/>
    <property type="match status" value="1"/>
</dbReference>
<dbReference type="RefSeq" id="WP_189362640.1">
    <property type="nucleotide sequence ID" value="NZ_BMWZ01000010.1"/>
</dbReference>
<evidence type="ECO:0000256" key="1">
    <source>
        <dbReference type="SAM" id="SignalP"/>
    </source>
</evidence>
<evidence type="ECO:0000313" key="3">
    <source>
        <dbReference type="Proteomes" id="UP000636004"/>
    </source>
</evidence>
<gene>
    <name evidence="2" type="ORF">GCM10007028_34000</name>
</gene>
<evidence type="ECO:0008006" key="4">
    <source>
        <dbReference type="Google" id="ProtNLM"/>
    </source>
</evidence>
<keyword evidence="1" id="KW-0732">Signal</keyword>
<comment type="caution">
    <text evidence="2">The sequence shown here is derived from an EMBL/GenBank/DDBJ whole genome shotgun (WGS) entry which is preliminary data.</text>
</comment>
<feature type="chain" id="PRO_5037916823" description="Lipocalin-like domain-containing protein" evidence="1">
    <location>
        <begin position="21"/>
        <end position="156"/>
    </location>
</feature>
<name>A0A918VED4_9FLAO</name>
<dbReference type="AlphaFoldDB" id="A0A918VED4"/>
<feature type="signal peptide" evidence="1">
    <location>
        <begin position="1"/>
        <end position="20"/>
    </location>
</feature>
<reference evidence="2" key="2">
    <citation type="submission" date="2020-09" db="EMBL/GenBank/DDBJ databases">
        <authorList>
            <person name="Sun Q."/>
            <person name="Kim S."/>
        </authorList>
    </citation>
    <scope>NUCLEOTIDE SEQUENCE</scope>
    <source>
        <strain evidence="2">KCTC 12710</strain>
    </source>
</reference>
<organism evidence="2 3">
    <name type="scientific">Algibacter mikhailovii</name>
    <dbReference type="NCBI Taxonomy" id="425498"/>
    <lineage>
        <taxon>Bacteria</taxon>
        <taxon>Pseudomonadati</taxon>
        <taxon>Bacteroidota</taxon>
        <taxon>Flavobacteriia</taxon>
        <taxon>Flavobacteriales</taxon>
        <taxon>Flavobacteriaceae</taxon>
        <taxon>Algibacter</taxon>
    </lineage>
</organism>
<sequence length="156" mass="17860">MKTHALLLLGLFIISFSCNKENKNSTATVENKIDHKKTSIVGTWERTSFSNYSGDEVHSFQSSVENKHIKIFTNSKVIWCRNNAADSTEWFGFGNYKLTDTLLTETLEFGSKSMQVPKDSVSVYEFTFKLTDDTFSQIQFDSEGHPIFSENYVRVE</sequence>
<dbReference type="PROSITE" id="PS51257">
    <property type="entry name" value="PROKAR_LIPOPROTEIN"/>
    <property type="match status" value="1"/>
</dbReference>